<dbReference type="CDD" id="cd03768">
    <property type="entry name" value="SR_ResInv"/>
    <property type="match status" value="1"/>
</dbReference>
<dbReference type="AlphaFoldDB" id="A0A2T0AM07"/>
<feature type="active site" description="O-(5'-phospho-DNA)-serine intermediate" evidence="4 5">
    <location>
        <position position="11"/>
    </location>
</feature>
<organism evidence="7 8">
    <name type="scientific">Clostridium thermopalmarium DSM 5974</name>
    <dbReference type="NCBI Taxonomy" id="1121340"/>
    <lineage>
        <taxon>Bacteria</taxon>
        <taxon>Bacillati</taxon>
        <taxon>Bacillota</taxon>
        <taxon>Clostridia</taxon>
        <taxon>Eubacteriales</taxon>
        <taxon>Clostridiaceae</taxon>
        <taxon>Clostridium</taxon>
    </lineage>
</organism>
<dbReference type="InterPro" id="IPR006119">
    <property type="entry name" value="Resolv_N"/>
</dbReference>
<feature type="domain" description="Resolvase/invertase-type recombinase catalytic" evidence="6">
    <location>
        <begin position="3"/>
        <end position="147"/>
    </location>
</feature>
<dbReference type="Gene3D" id="3.40.50.1390">
    <property type="entry name" value="Resolvase, N-terminal catalytic domain"/>
    <property type="match status" value="1"/>
</dbReference>
<dbReference type="GO" id="GO:0003677">
    <property type="term" value="F:DNA binding"/>
    <property type="evidence" value="ECO:0007669"/>
    <property type="project" value="UniProtKB-KW"/>
</dbReference>
<evidence type="ECO:0000256" key="2">
    <source>
        <dbReference type="ARBA" id="ARBA00023125"/>
    </source>
</evidence>
<evidence type="ECO:0000256" key="1">
    <source>
        <dbReference type="ARBA" id="ARBA00022908"/>
    </source>
</evidence>
<dbReference type="OrthoDB" id="9797501at2"/>
<comment type="caution">
    <text evidence="7">The sequence shown here is derived from an EMBL/GenBank/DDBJ whole genome shotgun (WGS) entry which is preliminary data.</text>
</comment>
<keyword evidence="1" id="KW-0229">DNA integration</keyword>
<dbReference type="InterPro" id="IPR050639">
    <property type="entry name" value="SSR_resolvase"/>
</dbReference>
<dbReference type="SMART" id="SM00857">
    <property type="entry name" value="Resolvase"/>
    <property type="match status" value="1"/>
</dbReference>
<keyword evidence="8" id="KW-1185">Reference proteome</keyword>
<dbReference type="InterPro" id="IPR006118">
    <property type="entry name" value="Recombinase_CS"/>
</dbReference>
<keyword evidence="2" id="KW-0238">DNA-binding</keyword>
<evidence type="ECO:0000313" key="7">
    <source>
        <dbReference type="EMBL" id="PRR69778.1"/>
    </source>
</evidence>
<dbReference type="EMBL" id="PVXN01000061">
    <property type="protein sequence ID" value="PRR69778.1"/>
    <property type="molecule type" value="Genomic_DNA"/>
</dbReference>
<dbReference type="RefSeq" id="WP_106024722.1">
    <property type="nucleotide sequence ID" value="NZ_PVXN01000061.1"/>
</dbReference>
<dbReference type="InterPro" id="IPR036162">
    <property type="entry name" value="Resolvase-like_N_sf"/>
</dbReference>
<evidence type="ECO:0000256" key="4">
    <source>
        <dbReference type="PIRSR" id="PIRSR606118-50"/>
    </source>
</evidence>
<evidence type="ECO:0000313" key="8">
    <source>
        <dbReference type="Proteomes" id="UP000239614"/>
    </source>
</evidence>
<sequence length="200" mass="23406">MQKVFAYIRVSSSDQNIDRQFKEMVDIGINERDIYIDKQSGKDFDRPQYKALKTVLRTGDIVYIKSIDRFGRNSREIKREWEDITQEIGADIKVLDMPLLDTTQYKDLIGNFVSNLVLEVLSFVAEQERANIKQRQQEGIKIAKAKGKHLGRPKAELPDQWEQVYKEWKSKNITAIKAMEKLNLSKSTFYKLAKQYEHIS</sequence>
<proteinExistence type="predicted"/>
<dbReference type="Proteomes" id="UP000239614">
    <property type="component" value="Unassembled WGS sequence"/>
</dbReference>
<name>A0A2T0AM07_9CLOT</name>
<gene>
    <name evidence="7" type="primary">bin3</name>
    <name evidence="7" type="ORF">CPAL_24220</name>
</gene>
<dbReference type="PROSITE" id="PS51736">
    <property type="entry name" value="RECOMBINASES_3"/>
    <property type="match status" value="1"/>
</dbReference>
<keyword evidence="3" id="KW-0233">DNA recombination</keyword>
<dbReference type="Pfam" id="PF00239">
    <property type="entry name" value="Resolvase"/>
    <property type="match status" value="1"/>
</dbReference>
<dbReference type="PANTHER" id="PTHR30461:SF2">
    <property type="entry name" value="SERINE RECOMBINASE PINE-RELATED"/>
    <property type="match status" value="1"/>
</dbReference>
<dbReference type="GO" id="GO:0000150">
    <property type="term" value="F:DNA strand exchange activity"/>
    <property type="evidence" value="ECO:0007669"/>
    <property type="project" value="InterPro"/>
</dbReference>
<dbReference type="PROSITE" id="PS00397">
    <property type="entry name" value="RECOMBINASES_1"/>
    <property type="match status" value="1"/>
</dbReference>
<dbReference type="PANTHER" id="PTHR30461">
    <property type="entry name" value="DNA-INVERTASE FROM LAMBDOID PROPHAGE"/>
    <property type="match status" value="1"/>
</dbReference>
<accession>A0A2T0AM07</accession>
<evidence type="ECO:0000256" key="3">
    <source>
        <dbReference type="ARBA" id="ARBA00023172"/>
    </source>
</evidence>
<dbReference type="SUPFAM" id="SSF53041">
    <property type="entry name" value="Resolvase-like"/>
    <property type="match status" value="1"/>
</dbReference>
<reference evidence="7 8" key="1">
    <citation type="submission" date="2018-03" db="EMBL/GenBank/DDBJ databases">
        <title>Genome sequence of Clostridium thermopalmarium DSM 5974.</title>
        <authorList>
            <person name="Poehlein A."/>
            <person name="Daniel R."/>
        </authorList>
    </citation>
    <scope>NUCLEOTIDE SEQUENCE [LARGE SCALE GENOMIC DNA]</scope>
    <source>
        <strain evidence="7 8">DSM 5974</strain>
    </source>
</reference>
<dbReference type="GO" id="GO:0015074">
    <property type="term" value="P:DNA integration"/>
    <property type="evidence" value="ECO:0007669"/>
    <property type="project" value="UniProtKB-KW"/>
</dbReference>
<protein>
    <submittedName>
        <fullName evidence="7">Putative transposon Tn552 DNA-invertase bin3</fullName>
    </submittedName>
</protein>
<evidence type="ECO:0000259" key="6">
    <source>
        <dbReference type="PROSITE" id="PS51736"/>
    </source>
</evidence>
<evidence type="ECO:0000256" key="5">
    <source>
        <dbReference type="PROSITE-ProRule" id="PRU10137"/>
    </source>
</evidence>